<proteinExistence type="predicted"/>
<dbReference type="EMBL" id="GAKP01008978">
    <property type="protein sequence ID" value="JAC49974.1"/>
    <property type="molecule type" value="Transcribed_RNA"/>
</dbReference>
<dbReference type="AlphaFoldDB" id="A0A034W5H3"/>
<accession>A0A034W5H3</accession>
<dbReference type="EMBL" id="GAKP01008980">
    <property type="protein sequence ID" value="JAC49972.1"/>
    <property type="molecule type" value="Transcribed_RNA"/>
</dbReference>
<sequence>MWCNVVQLRDDCFNNKNIEYNTYLNSPKFSPKSPSEDLNKYPKRKINKQSNEGIMLVYPLRDQQILGKKDYEREDMYCNHQSANAILPCYLTKRTSLATSIRPIFIAEKNRFYMSCCEIL</sequence>
<name>A0A034W5H3_BACDO</name>
<protein>
    <submittedName>
        <fullName evidence="1">Uncharacterized protein</fullName>
    </submittedName>
</protein>
<evidence type="ECO:0000313" key="1">
    <source>
        <dbReference type="EMBL" id="JAC49974.1"/>
    </source>
</evidence>
<organism evidence="1">
    <name type="scientific">Bactrocera dorsalis</name>
    <name type="common">Oriental fruit fly</name>
    <name type="synonym">Dacus dorsalis</name>
    <dbReference type="NCBI Taxonomy" id="27457"/>
    <lineage>
        <taxon>Eukaryota</taxon>
        <taxon>Metazoa</taxon>
        <taxon>Ecdysozoa</taxon>
        <taxon>Arthropoda</taxon>
        <taxon>Hexapoda</taxon>
        <taxon>Insecta</taxon>
        <taxon>Pterygota</taxon>
        <taxon>Neoptera</taxon>
        <taxon>Endopterygota</taxon>
        <taxon>Diptera</taxon>
        <taxon>Brachycera</taxon>
        <taxon>Muscomorpha</taxon>
        <taxon>Tephritoidea</taxon>
        <taxon>Tephritidae</taxon>
        <taxon>Bactrocera</taxon>
        <taxon>Bactrocera</taxon>
    </lineage>
</organism>
<reference evidence="1" key="1">
    <citation type="journal article" date="2014" name="BMC Genomics">
        <title>Characterizing the developmental transcriptome of the oriental fruit fly, Bactrocera dorsalis (Diptera: Tephritidae) through comparative genomic analysis with Drosophila melanogaster utilizing modENCODE datasets.</title>
        <authorList>
            <person name="Geib S.M."/>
            <person name="Calla B."/>
            <person name="Hall B."/>
            <person name="Hou S."/>
            <person name="Manoukis N.C."/>
        </authorList>
    </citation>
    <scope>NUCLEOTIDE SEQUENCE</scope>
    <source>
        <strain evidence="1">Punador</strain>
    </source>
</reference>